<evidence type="ECO:0000313" key="1">
    <source>
        <dbReference type="EMBL" id="QJA43210.1"/>
    </source>
</evidence>
<dbReference type="EMBL" id="MT141562">
    <property type="protein sequence ID" value="QJA43210.1"/>
    <property type="molecule type" value="Genomic_DNA"/>
</dbReference>
<gene>
    <name evidence="2" type="ORF">MM415A00275_0010</name>
    <name evidence="1" type="ORF">MM415B00324_0040</name>
</gene>
<name>A0A6H1Z7N4_9ZZZZ</name>
<accession>A0A6H1Z7N4</accession>
<proteinExistence type="predicted"/>
<dbReference type="EMBL" id="MT142512">
    <property type="protein sequence ID" value="QJA83505.1"/>
    <property type="molecule type" value="Genomic_DNA"/>
</dbReference>
<protein>
    <submittedName>
        <fullName evidence="1">Putative capsid protein</fullName>
    </submittedName>
</protein>
<evidence type="ECO:0000313" key="2">
    <source>
        <dbReference type="EMBL" id="QJA83505.1"/>
    </source>
</evidence>
<organism evidence="1">
    <name type="scientific">viral metagenome</name>
    <dbReference type="NCBI Taxonomy" id="1070528"/>
    <lineage>
        <taxon>unclassified sequences</taxon>
        <taxon>metagenomes</taxon>
        <taxon>organismal metagenomes</taxon>
    </lineage>
</organism>
<sequence length="302" mass="33901">MPSIHLSENFGDLLDARFARIYDKEYAERINESMIPMLFGMKTSTRAYEMMSGIGGLGDMQDFDGTIAYDAFSQLYDSTVTFPEKALGIKAERKLVDDEMFGILDGRPWQLAVSVARTREKAGAAVFANAFTDASGADGVALCSASHPYSPDDATVQSNTGTSALSATSVEATRRLGYTSIYNDRGQLFDVNYDTLVIPVGLEETAYELINSKGKVDTAENNVNFHSGRYKMAVWPRLTDSNNWYFIDSKLAKQFLLFWDRVKPEFAYDRDFDTMIAKWSVYARYNTQFTGWQFLYGMNVTG</sequence>
<reference evidence="1" key="1">
    <citation type="submission" date="2020-03" db="EMBL/GenBank/DDBJ databases">
        <title>The deep terrestrial virosphere.</title>
        <authorList>
            <person name="Holmfeldt K."/>
            <person name="Nilsson E."/>
            <person name="Simone D."/>
            <person name="Lopez-Fernandez M."/>
            <person name="Wu X."/>
            <person name="de Brujin I."/>
            <person name="Lundin D."/>
            <person name="Andersson A."/>
            <person name="Bertilsson S."/>
            <person name="Dopson M."/>
        </authorList>
    </citation>
    <scope>NUCLEOTIDE SEQUENCE</scope>
    <source>
        <strain evidence="2">MM415A00275</strain>
        <strain evidence="1">MM415B00324</strain>
    </source>
</reference>
<dbReference type="AlphaFoldDB" id="A0A6H1Z7N4"/>